<dbReference type="EMBL" id="JQ796371">
    <property type="protein sequence ID" value="AFQ90336.1"/>
    <property type="molecule type" value="Genomic_DNA"/>
</dbReference>
<dbReference type="AlphaFoldDB" id="J7K713"/>
<protein>
    <submittedName>
        <fullName evidence="2">Uncharacterized protein</fullName>
    </submittedName>
</protein>
<evidence type="ECO:0000313" key="2">
    <source>
        <dbReference type="EMBL" id="AFQ90336.1"/>
    </source>
</evidence>
<name>J7K713_9RHOB</name>
<feature type="compositionally biased region" description="Basic and acidic residues" evidence="1">
    <location>
        <begin position="16"/>
        <end position="28"/>
    </location>
</feature>
<keyword evidence="2" id="KW-0614">Plasmid</keyword>
<feature type="region of interest" description="Disordered" evidence="1">
    <location>
        <begin position="1"/>
        <end position="149"/>
    </location>
</feature>
<sequence length="220" mass="24803">MRTTDEAGNQNRSHHQRDPENAGDHRSEAVSIAKQTEGDEDGNGQHPPQWAQRNDDSAEREDREQHDDAHESRQKHLEGGCDVDAAKPAPDQRKQESDPERRADIPARECGKAAFPEMSEGNGRREDGKDHDKETNPGNHDLGAEPQQNPLPHAALEAALFRSIMFPKDAITRRQGRIEDNAITRGRLGGRRRMLRHVRSPARVMRTMLPWSKIVQHGAH</sequence>
<feature type="compositionally biased region" description="Basic and acidic residues" evidence="1">
    <location>
        <begin position="53"/>
        <end position="79"/>
    </location>
</feature>
<organism evidence="2">
    <name type="scientific">Paracoccus marcusii</name>
    <dbReference type="NCBI Taxonomy" id="59779"/>
    <lineage>
        <taxon>Bacteria</taxon>
        <taxon>Pseudomonadati</taxon>
        <taxon>Pseudomonadota</taxon>
        <taxon>Alphaproteobacteria</taxon>
        <taxon>Rhodobacterales</taxon>
        <taxon>Paracoccaceae</taxon>
        <taxon>Paracoccus</taxon>
    </lineage>
</organism>
<geneLocation type="plasmid" evidence="2">
    <name>pMARC5</name>
</geneLocation>
<proteinExistence type="predicted"/>
<feature type="compositionally biased region" description="Basic and acidic residues" evidence="1">
    <location>
        <begin position="122"/>
        <end position="135"/>
    </location>
</feature>
<reference evidence="2" key="1">
    <citation type="submission" date="2012-03" db="EMBL/GenBank/DDBJ databases">
        <authorList>
            <person name="Maj A."/>
            <person name="Bartosik D."/>
            <person name="Brzuszkiewicz E."/>
            <person name="Daniel R."/>
        </authorList>
    </citation>
    <scope>NUCLEOTIDE SEQUENCE</scope>
    <source>
        <strain evidence="2">DSM 11574</strain>
        <plasmid evidence="2">pMARC5</plasmid>
    </source>
</reference>
<evidence type="ECO:0000256" key="1">
    <source>
        <dbReference type="SAM" id="MobiDB-lite"/>
    </source>
</evidence>
<feature type="compositionally biased region" description="Basic and acidic residues" evidence="1">
    <location>
        <begin position="90"/>
        <end position="111"/>
    </location>
</feature>
<accession>J7K713</accession>
<feature type="compositionally biased region" description="Polar residues" evidence="1">
    <location>
        <begin position="1"/>
        <end position="11"/>
    </location>
</feature>